<dbReference type="Proteomes" id="UP000253420">
    <property type="component" value="Unassembled WGS sequence"/>
</dbReference>
<dbReference type="EMBL" id="QOZG01000005">
    <property type="protein sequence ID" value="RCS23471.1"/>
    <property type="molecule type" value="Genomic_DNA"/>
</dbReference>
<reference evidence="1 2" key="1">
    <citation type="submission" date="2018-07" db="EMBL/GenBank/DDBJ databases">
        <title>The draft genome of Phyllobacterium salinisoli.</title>
        <authorList>
            <person name="Liu L."/>
            <person name="Li L."/>
            <person name="Zhang X."/>
            <person name="Liang L."/>
        </authorList>
    </citation>
    <scope>NUCLEOTIDE SEQUENCE [LARGE SCALE GENOMIC DNA]</scope>
    <source>
        <strain evidence="1 2">LLAN61</strain>
    </source>
</reference>
<dbReference type="RefSeq" id="WP_114441083.1">
    <property type="nucleotide sequence ID" value="NZ_QOZG01000005.1"/>
</dbReference>
<name>A0A368K2M9_9HYPH</name>
<dbReference type="OrthoDB" id="7041725at2"/>
<proteinExistence type="predicted"/>
<keyword evidence="2" id="KW-1185">Reference proteome</keyword>
<comment type="caution">
    <text evidence="1">The sequence shown here is derived from an EMBL/GenBank/DDBJ whole genome shotgun (WGS) entry which is preliminary data.</text>
</comment>
<organism evidence="1 2">
    <name type="scientific">Phyllobacterium salinisoli</name>
    <dbReference type="NCBI Taxonomy" id="1899321"/>
    <lineage>
        <taxon>Bacteria</taxon>
        <taxon>Pseudomonadati</taxon>
        <taxon>Pseudomonadota</taxon>
        <taxon>Alphaproteobacteria</taxon>
        <taxon>Hyphomicrobiales</taxon>
        <taxon>Phyllobacteriaceae</taxon>
        <taxon>Phyllobacterium</taxon>
    </lineage>
</organism>
<evidence type="ECO:0008006" key="3">
    <source>
        <dbReference type="Google" id="ProtNLM"/>
    </source>
</evidence>
<evidence type="ECO:0000313" key="1">
    <source>
        <dbReference type="EMBL" id="RCS23471.1"/>
    </source>
</evidence>
<gene>
    <name evidence="1" type="ORF">DUT91_14470</name>
</gene>
<evidence type="ECO:0000313" key="2">
    <source>
        <dbReference type="Proteomes" id="UP000253420"/>
    </source>
</evidence>
<accession>A0A368K2M9</accession>
<dbReference type="AlphaFoldDB" id="A0A368K2M9"/>
<sequence>MASSTYRLFAKAMTERKQIRCVYDGYERALCPVILGHSKGQEVALVFQFAGGSKSGLPRGGQWKCFHLSKASNAQLRDGPWHAGSSHRQAQACVEIVDMDVNPSSPYKPRRRL</sequence>
<protein>
    <recommendedName>
        <fullName evidence="3">WYL domain-containing protein</fullName>
    </recommendedName>
</protein>